<gene>
    <name evidence="1" type="ORF">E1212_02460</name>
</gene>
<organism evidence="1 2">
    <name type="scientific">Jiangella ureilytica</name>
    <dbReference type="NCBI Taxonomy" id="2530374"/>
    <lineage>
        <taxon>Bacteria</taxon>
        <taxon>Bacillati</taxon>
        <taxon>Actinomycetota</taxon>
        <taxon>Actinomycetes</taxon>
        <taxon>Jiangellales</taxon>
        <taxon>Jiangellaceae</taxon>
        <taxon>Jiangella</taxon>
    </lineage>
</organism>
<dbReference type="OrthoDB" id="3697691at2"/>
<evidence type="ECO:0008006" key="3">
    <source>
        <dbReference type="Google" id="ProtNLM"/>
    </source>
</evidence>
<dbReference type="Gene3D" id="3.30.70.100">
    <property type="match status" value="1"/>
</dbReference>
<evidence type="ECO:0000313" key="1">
    <source>
        <dbReference type="EMBL" id="TDC54624.1"/>
    </source>
</evidence>
<sequence length="128" mass="13905">MSEPFIFVSSHRVKEGRLEELRALCAEYSDFVEANEPRAMGFRLSLDDDGSRLSHVIVQPDAAAMDEHMKLAQQRIGAALELVDTTAVEVYGEPGPVLAEALRHNAEMGVPVTIASERLGGFVRPAAA</sequence>
<dbReference type="EMBL" id="SMKL01000003">
    <property type="protein sequence ID" value="TDC54624.1"/>
    <property type="molecule type" value="Genomic_DNA"/>
</dbReference>
<dbReference type="Proteomes" id="UP000295621">
    <property type="component" value="Unassembled WGS sequence"/>
</dbReference>
<protein>
    <recommendedName>
        <fullName evidence="3">ABM domain-containing protein</fullName>
    </recommendedName>
</protein>
<accession>A0A4R4RXW7</accession>
<dbReference type="AlphaFoldDB" id="A0A4R4RXW7"/>
<reference evidence="1 2" key="1">
    <citation type="submission" date="2019-02" db="EMBL/GenBank/DDBJ databases">
        <title>Draft genome sequences of novel Actinobacteria.</title>
        <authorList>
            <person name="Sahin N."/>
            <person name="Ay H."/>
            <person name="Saygin H."/>
        </authorList>
    </citation>
    <scope>NUCLEOTIDE SEQUENCE [LARGE SCALE GENOMIC DNA]</scope>
    <source>
        <strain evidence="1 2">KC603</strain>
    </source>
</reference>
<proteinExistence type="predicted"/>
<dbReference type="SUPFAM" id="SSF54909">
    <property type="entry name" value="Dimeric alpha+beta barrel"/>
    <property type="match status" value="1"/>
</dbReference>
<dbReference type="InterPro" id="IPR011008">
    <property type="entry name" value="Dimeric_a/b-barrel"/>
</dbReference>
<comment type="caution">
    <text evidence="1">The sequence shown here is derived from an EMBL/GenBank/DDBJ whole genome shotgun (WGS) entry which is preliminary data.</text>
</comment>
<dbReference type="RefSeq" id="WP_131978578.1">
    <property type="nucleotide sequence ID" value="NZ_SMKL01000003.1"/>
</dbReference>
<keyword evidence="2" id="KW-1185">Reference proteome</keyword>
<evidence type="ECO:0000313" key="2">
    <source>
        <dbReference type="Proteomes" id="UP000295621"/>
    </source>
</evidence>
<name>A0A4R4RXW7_9ACTN</name>